<evidence type="ECO:0000313" key="3">
    <source>
        <dbReference type="Proteomes" id="UP000756132"/>
    </source>
</evidence>
<accession>A0A9Q8PM19</accession>
<keyword evidence="3" id="KW-1185">Reference proteome</keyword>
<evidence type="ECO:0000256" key="1">
    <source>
        <dbReference type="SAM" id="MobiDB-lite"/>
    </source>
</evidence>
<protein>
    <submittedName>
        <fullName evidence="2">Uncharacterized protein</fullName>
    </submittedName>
</protein>
<dbReference type="RefSeq" id="XP_047769279.1">
    <property type="nucleotide sequence ID" value="XM_047913610.1"/>
</dbReference>
<dbReference type="Proteomes" id="UP000756132">
    <property type="component" value="Chromosome 13"/>
</dbReference>
<dbReference type="EMBL" id="CP090175">
    <property type="protein sequence ID" value="UJO24913.1"/>
    <property type="molecule type" value="Genomic_DNA"/>
</dbReference>
<name>A0A9Q8PM19_PASFU</name>
<reference evidence="2" key="2">
    <citation type="journal article" date="2022" name="Microb. Genom.">
        <title>A chromosome-scale genome assembly of the tomato pathogen Cladosporium fulvum reveals a compartmentalized genome architecture and the presence of a dispensable chromosome.</title>
        <authorList>
            <person name="Zaccaron A.Z."/>
            <person name="Chen L.H."/>
            <person name="Samaras A."/>
            <person name="Stergiopoulos I."/>
        </authorList>
    </citation>
    <scope>NUCLEOTIDE SEQUENCE</scope>
    <source>
        <strain evidence="2">Race5_Kim</strain>
    </source>
</reference>
<proteinExistence type="predicted"/>
<organism evidence="2 3">
    <name type="scientific">Passalora fulva</name>
    <name type="common">Tomato leaf mold</name>
    <name type="synonym">Cladosporium fulvum</name>
    <dbReference type="NCBI Taxonomy" id="5499"/>
    <lineage>
        <taxon>Eukaryota</taxon>
        <taxon>Fungi</taxon>
        <taxon>Dikarya</taxon>
        <taxon>Ascomycota</taxon>
        <taxon>Pezizomycotina</taxon>
        <taxon>Dothideomycetes</taxon>
        <taxon>Dothideomycetidae</taxon>
        <taxon>Mycosphaerellales</taxon>
        <taxon>Mycosphaerellaceae</taxon>
        <taxon>Fulvia</taxon>
    </lineage>
</organism>
<evidence type="ECO:0000313" key="2">
    <source>
        <dbReference type="EMBL" id="UJO24913.1"/>
    </source>
</evidence>
<feature type="region of interest" description="Disordered" evidence="1">
    <location>
        <begin position="212"/>
        <end position="232"/>
    </location>
</feature>
<sequence length="232" mass="25524">MSKPTDTKPDSSVNPTAAFGHVTVKVWQKDNFVQEVLNPADAPDTNSKLVNLVPGEFRVYVAISPTKRTAGNVTCFTVDIDGTSMAQLCVPQEHITTEVAYMSFIQSYPNTDTKRYVALTAPEGVKEVRVTARAADGGLQKVSNTHDDKVLPSIKSRKKHWMLVEPYMAAEVPVVGGSMASADVVTFISTPSLNMLGPEVVYKFKVEKLDGEDKNEIRKSDPERRAPLIQRE</sequence>
<reference evidence="2" key="1">
    <citation type="submission" date="2021-12" db="EMBL/GenBank/DDBJ databases">
        <authorList>
            <person name="Zaccaron A."/>
            <person name="Stergiopoulos I."/>
        </authorList>
    </citation>
    <scope>NUCLEOTIDE SEQUENCE</scope>
    <source>
        <strain evidence="2">Race5_Kim</strain>
    </source>
</reference>
<dbReference type="GeneID" id="71994340"/>
<gene>
    <name evidence="2" type="ORF">CLAFUR5_14462</name>
</gene>
<dbReference type="AlphaFoldDB" id="A0A9Q8PM19"/>
<dbReference type="KEGG" id="ffu:CLAFUR5_14462"/>